<proteinExistence type="predicted"/>
<feature type="non-terminal residue" evidence="1">
    <location>
        <position position="1"/>
    </location>
</feature>
<dbReference type="EMBL" id="HACG01030173">
    <property type="protein sequence ID" value="CEK77038.1"/>
    <property type="molecule type" value="Transcribed_RNA"/>
</dbReference>
<sequence length="61" mass="7055">GCPQITDIIQIRRSEQVTQAINVVSSGTQWSDDTDVVEEDFIQNEPEFCPNDEHTYQKNER</sequence>
<accession>A0A0B7A8E8</accession>
<protein>
    <submittedName>
        <fullName evidence="1">Uncharacterized protein</fullName>
    </submittedName>
</protein>
<name>A0A0B7A8E8_9EUPU</name>
<organism evidence="1">
    <name type="scientific">Arion vulgaris</name>
    <dbReference type="NCBI Taxonomy" id="1028688"/>
    <lineage>
        <taxon>Eukaryota</taxon>
        <taxon>Metazoa</taxon>
        <taxon>Spiralia</taxon>
        <taxon>Lophotrochozoa</taxon>
        <taxon>Mollusca</taxon>
        <taxon>Gastropoda</taxon>
        <taxon>Heterobranchia</taxon>
        <taxon>Euthyneura</taxon>
        <taxon>Panpulmonata</taxon>
        <taxon>Eupulmonata</taxon>
        <taxon>Stylommatophora</taxon>
        <taxon>Helicina</taxon>
        <taxon>Arionoidea</taxon>
        <taxon>Arionidae</taxon>
        <taxon>Arion</taxon>
    </lineage>
</organism>
<evidence type="ECO:0000313" key="1">
    <source>
        <dbReference type="EMBL" id="CEK77038.1"/>
    </source>
</evidence>
<reference evidence="1" key="1">
    <citation type="submission" date="2014-12" db="EMBL/GenBank/DDBJ databases">
        <title>Insight into the proteome of Arion vulgaris.</title>
        <authorList>
            <person name="Aradska J."/>
            <person name="Bulat T."/>
            <person name="Smidak R."/>
            <person name="Sarate P."/>
            <person name="Gangsoo J."/>
            <person name="Sialana F."/>
            <person name="Bilban M."/>
            <person name="Lubec G."/>
        </authorList>
    </citation>
    <scope>NUCLEOTIDE SEQUENCE</scope>
    <source>
        <tissue evidence="1">Skin</tissue>
    </source>
</reference>
<gene>
    <name evidence="1" type="primary">ORF102742</name>
</gene>
<dbReference type="AlphaFoldDB" id="A0A0B7A8E8"/>